<feature type="domain" description="GST C-terminal" evidence="3">
    <location>
        <begin position="86"/>
        <end position="215"/>
    </location>
</feature>
<dbReference type="PANTHER" id="PTHR43969:SF9">
    <property type="entry name" value="GLUTATHIONE S TRANSFERASE D10, ISOFORM A-RELATED"/>
    <property type="match status" value="1"/>
</dbReference>
<dbReference type="SFLD" id="SFLDG00358">
    <property type="entry name" value="Main_(cytGST)"/>
    <property type="match status" value="1"/>
</dbReference>
<dbReference type="InterPro" id="IPR010987">
    <property type="entry name" value="Glutathione-S-Trfase_C-like"/>
</dbReference>
<dbReference type="PANTHER" id="PTHR43969">
    <property type="entry name" value="GLUTATHIONE S TRANSFERASE D10, ISOFORM A-RELATED"/>
    <property type="match status" value="1"/>
</dbReference>
<organism evidence="4 5">
    <name type="scientific">Paragemmobacter amnigenus</name>
    <dbReference type="NCBI Taxonomy" id="2852097"/>
    <lineage>
        <taxon>Bacteria</taxon>
        <taxon>Pseudomonadati</taxon>
        <taxon>Pseudomonadota</taxon>
        <taxon>Alphaproteobacteria</taxon>
        <taxon>Rhodobacterales</taxon>
        <taxon>Paracoccaceae</taxon>
        <taxon>Paragemmobacter</taxon>
    </lineage>
</organism>
<sequence length="215" mass="23519">MILYDYVLSPDCYKVRLLAALTGAKITLRAVDFHPGAEHRKPEFLKINPAGTIPVMEEDGLVLTDSSAILTYVAAKAGPEWLGDDDARMRARVAQWLAFAQRLSASIGKARTHDMLQKPADIDACRAGGIQCLREIEAALVEQDILGARFLAGDRPTLADIACFPHSMLAPDGGISVDAYPAIRLWTRRIRALPGFVEMPGIHRLHDLKPEPAKA</sequence>
<name>A0ABS6J082_9RHOB</name>
<reference evidence="4 5" key="1">
    <citation type="submission" date="2021-06" db="EMBL/GenBank/DDBJ databases">
        <title>Rhodobacteraceae bacterium strain HSP-20.</title>
        <authorList>
            <person name="Chen W.-M."/>
        </authorList>
    </citation>
    <scope>NUCLEOTIDE SEQUENCE [LARGE SCALE GENOMIC DNA]</scope>
    <source>
        <strain evidence="4 5">HSP-20</strain>
    </source>
</reference>
<dbReference type="CDD" id="cd03056">
    <property type="entry name" value="GST_N_4"/>
    <property type="match status" value="1"/>
</dbReference>
<dbReference type="SUPFAM" id="SSF52833">
    <property type="entry name" value="Thioredoxin-like"/>
    <property type="match status" value="1"/>
</dbReference>
<dbReference type="InterPro" id="IPR004045">
    <property type="entry name" value="Glutathione_S-Trfase_N"/>
</dbReference>
<evidence type="ECO:0000259" key="2">
    <source>
        <dbReference type="PROSITE" id="PS50404"/>
    </source>
</evidence>
<comment type="caution">
    <text evidence="4">The sequence shown here is derived from an EMBL/GenBank/DDBJ whole genome shotgun (WGS) entry which is preliminary data.</text>
</comment>
<dbReference type="Gene3D" id="3.40.30.10">
    <property type="entry name" value="Glutaredoxin"/>
    <property type="match status" value="1"/>
</dbReference>
<comment type="subunit">
    <text evidence="1">Homodimer.</text>
</comment>
<evidence type="ECO:0000256" key="1">
    <source>
        <dbReference type="ARBA" id="ARBA00011738"/>
    </source>
</evidence>
<dbReference type="InterPro" id="IPR036282">
    <property type="entry name" value="Glutathione-S-Trfase_C_sf"/>
</dbReference>
<dbReference type="Pfam" id="PF02798">
    <property type="entry name" value="GST_N"/>
    <property type="match status" value="1"/>
</dbReference>
<dbReference type="EMBL" id="JAAATX020000002">
    <property type="protein sequence ID" value="MBU9696993.1"/>
    <property type="molecule type" value="Genomic_DNA"/>
</dbReference>
<evidence type="ECO:0000259" key="3">
    <source>
        <dbReference type="PROSITE" id="PS50405"/>
    </source>
</evidence>
<dbReference type="InterPro" id="IPR040079">
    <property type="entry name" value="Glutathione_S-Trfase"/>
</dbReference>
<feature type="domain" description="GST N-terminal" evidence="2">
    <location>
        <begin position="1"/>
        <end position="81"/>
    </location>
</feature>
<gene>
    <name evidence="4" type="ORF">GU927_003935</name>
</gene>
<evidence type="ECO:0000313" key="5">
    <source>
        <dbReference type="Proteomes" id="UP000731907"/>
    </source>
</evidence>
<dbReference type="SFLD" id="SFLDS00019">
    <property type="entry name" value="Glutathione_Transferase_(cytos"/>
    <property type="match status" value="1"/>
</dbReference>
<dbReference type="InterPro" id="IPR036249">
    <property type="entry name" value="Thioredoxin-like_sf"/>
</dbReference>
<proteinExistence type="predicted"/>
<dbReference type="PROSITE" id="PS50404">
    <property type="entry name" value="GST_NTER"/>
    <property type="match status" value="1"/>
</dbReference>
<dbReference type="SUPFAM" id="SSF47616">
    <property type="entry name" value="GST C-terminal domain-like"/>
    <property type="match status" value="1"/>
</dbReference>
<dbReference type="Gene3D" id="1.20.1050.10">
    <property type="match status" value="1"/>
</dbReference>
<dbReference type="Pfam" id="PF13410">
    <property type="entry name" value="GST_C_2"/>
    <property type="match status" value="1"/>
</dbReference>
<evidence type="ECO:0000313" key="4">
    <source>
        <dbReference type="EMBL" id="MBU9696993.1"/>
    </source>
</evidence>
<protein>
    <submittedName>
        <fullName evidence="4">Glutathione S-transferase family protein</fullName>
    </submittedName>
</protein>
<accession>A0ABS6J082</accession>
<keyword evidence="5" id="KW-1185">Reference proteome</keyword>
<dbReference type="RefSeq" id="WP_161761050.1">
    <property type="nucleotide sequence ID" value="NZ_JAAATX020000002.1"/>
</dbReference>
<dbReference type="PROSITE" id="PS50405">
    <property type="entry name" value="GST_CTER"/>
    <property type="match status" value="1"/>
</dbReference>
<dbReference type="Proteomes" id="UP000731907">
    <property type="component" value="Unassembled WGS sequence"/>
</dbReference>